<dbReference type="EMBL" id="WSZM01000242">
    <property type="protein sequence ID" value="KAF4037321.1"/>
    <property type="molecule type" value="Genomic_DNA"/>
</dbReference>
<dbReference type="AlphaFoldDB" id="A0A833S8X3"/>
<comment type="caution">
    <text evidence="2">The sequence shown here is derived from an EMBL/GenBank/DDBJ whole genome shotgun (WGS) entry which is preliminary data.</text>
</comment>
<evidence type="ECO:0000313" key="2">
    <source>
        <dbReference type="EMBL" id="KAF4037321.1"/>
    </source>
</evidence>
<name>A0A833S8X3_PHYIN</name>
<gene>
    <name evidence="2" type="ORF">GN244_ATG10549</name>
</gene>
<sequence>MPSTARTRQILTATPTTRHRTSSRVLPPRTIRLKLPSRTPIRPIWKARPRLAVVDKQAGPADQNNEDQTIQQQTSSDGGADTNSETPEQTNNETETPNKTRHPPARLLFKAALELPTALCKHNMQRTCRTIRVK</sequence>
<dbReference type="Proteomes" id="UP000602510">
    <property type="component" value="Unassembled WGS sequence"/>
</dbReference>
<protein>
    <submittedName>
        <fullName evidence="2">Uncharacterized protein</fullName>
    </submittedName>
</protein>
<feature type="compositionally biased region" description="Low complexity" evidence="1">
    <location>
        <begin position="82"/>
        <end position="97"/>
    </location>
</feature>
<keyword evidence="3" id="KW-1185">Reference proteome</keyword>
<reference evidence="2" key="1">
    <citation type="submission" date="2020-04" db="EMBL/GenBank/DDBJ databases">
        <title>Hybrid Assembly of Korean Phytophthora infestans isolates.</title>
        <authorList>
            <person name="Prokchorchik M."/>
            <person name="Lee Y."/>
            <person name="Seo J."/>
            <person name="Cho J.-H."/>
            <person name="Park Y.-E."/>
            <person name="Jang D.-C."/>
            <person name="Im J.-S."/>
            <person name="Choi J.-G."/>
            <person name="Park H.-J."/>
            <person name="Lee G.-B."/>
            <person name="Lee Y.-G."/>
            <person name="Hong S.-Y."/>
            <person name="Cho K."/>
            <person name="Sohn K.H."/>
        </authorList>
    </citation>
    <scope>NUCLEOTIDE SEQUENCE</scope>
    <source>
        <strain evidence="2">KR_1_A1</strain>
    </source>
</reference>
<evidence type="ECO:0000256" key="1">
    <source>
        <dbReference type="SAM" id="MobiDB-lite"/>
    </source>
</evidence>
<evidence type="ECO:0000313" key="3">
    <source>
        <dbReference type="Proteomes" id="UP000602510"/>
    </source>
</evidence>
<feature type="compositionally biased region" description="Polar residues" evidence="1">
    <location>
        <begin position="1"/>
        <end position="16"/>
    </location>
</feature>
<accession>A0A833S8X3</accession>
<feature type="region of interest" description="Disordered" evidence="1">
    <location>
        <begin position="1"/>
        <end position="104"/>
    </location>
</feature>
<organism evidence="2 3">
    <name type="scientific">Phytophthora infestans</name>
    <name type="common">Potato late blight agent</name>
    <name type="synonym">Botrytis infestans</name>
    <dbReference type="NCBI Taxonomy" id="4787"/>
    <lineage>
        <taxon>Eukaryota</taxon>
        <taxon>Sar</taxon>
        <taxon>Stramenopiles</taxon>
        <taxon>Oomycota</taxon>
        <taxon>Peronosporomycetes</taxon>
        <taxon>Peronosporales</taxon>
        <taxon>Peronosporaceae</taxon>
        <taxon>Phytophthora</taxon>
    </lineage>
</organism>
<proteinExistence type="predicted"/>
<feature type="compositionally biased region" description="Polar residues" evidence="1">
    <location>
        <begin position="62"/>
        <end position="77"/>
    </location>
</feature>